<protein>
    <submittedName>
        <fullName evidence="2">Uncharacterized protein</fullName>
    </submittedName>
</protein>
<organism evidence="2 3">
    <name type="scientific">Halopseudomonas oceani</name>
    <dbReference type="NCBI Taxonomy" id="1708783"/>
    <lineage>
        <taxon>Bacteria</taxon>
        <taxon>Pseudomonadati</taxon>
        <taxon>Pseudomonadota</taxon>
        <taxon>Gammaproteobacteria</taxon>
        <taxon>Pseudomonadales</taxon>
        <taxon>Pseudomonadaceae</taxon>
        <taxon>Halopseudomonas</taxon>
    </lineage>
</organism>
<accession>A0A2P4EU91</accession>
<dbReference type="AlphaFoldDB" id="A0A2P4EU91"/>
<reference evidence="2 3" key="1">
    <citation type="submission" date="2018-01" db="EMBL/GenBank/DDBJ databases">
        <title>Draft genome of the type strain Pseudomonas oceani DSM 100277 isolated from the deep water in Okinawa trough, northwestern Pacific Ocean.</title>
        <authorList>
            <person name="Gomila M."/>
            <person name="Mulet M."/>
            <person name="Garcia-Valdes E."/>
            <person name="Lalucat J."/>
        </authorList>
    </citation>
    <scope>NUCLEOTIDE SEQUENCE [LARGE SCALE GENOMIC DNA]</scope>
    <source>
        <strain evidence="2 3">DSM 100277</strain>
    </source>
</reference>
<evidence type="ECO:0000256" key="1">
    <source>
        <dbReference type="SAM" id="Phobius"/>
    </source>
</evidence>
<name>A0A2P4EU91_9GAMM</name>
<evidence type="ECO:0000313" key="2">
    <source>
        <dbReference type="EMBL" id="POB03004.1"/>
    </source>
</evidence>
<dbReference type="Proteomes" id="UP000243451">
    <property type="component" value="Unassembled WGS sequence"/>
</dbReference>
<proteinExistence type="predicted"/>
<gene>
    <name evidence="2" type="ORF">C1949_11600</name>
</gene>
<feature type="transmembrane region" description="Helical" evidence="1">
    <location>
        <begin position="6"/>
        <end position="27"/>
    </location>
</feature>
<evidence type="ECO:0000313" key="3">
    <source>
        <dbReference type="Proteomes" id="UP000243451"/>
    </source>
</evidence>
<sequence length="79" mass="9193">MAEYKAVSEFLFWVSMIMLLPGLYYFVRAAIRYVFFRFVSNEKVVITVRRGGKVVQSVEVDSTGYVVDQIRKRFEAGEV</sequence>
<keyword evidence="1" id="KW-0472">Membrane</keyword>
<comment type="caution">
    <text evidence="2">The sequence shown here is derived from an EMBL/GenBank/DDBJ whole genome shotgun (WGS) entry which is preliminary data.</text>
</comment>
<dbReference type="EMBL" id="PPSK01000010">
    <property type="protein sequence ID" value="POB03004.1"/>
    <property type="molecule type" value="Genomic_DNA"/>
</dbReference>
<keyword evidence="1" id="KW-0812">Transmembrane</keyword>
<keyword evidence="1" id="KW-1133">Transmembrane helix</keyword>
<keyword evidence="3" id="KW-1185">Reference proteome</keyword>